<evidence type="ECO:0000256" key="3">
    <source>
        <dbReference type="ARBA" id="ARBA00023136"/>
    </source>
</evidence>
<accession>A0A1L6TGB2</accession>
<dbReference type="InterPro" id="IPR010645">
    <property type="entry name" value="MFS_4"/>
</dbReference>
<dbReference type="InterPro" id="IPR020846">
    <property type="entry name" value="MFS_dom"/>
</dbReference>
<dbReference type="GO" id="GO:0005886">
    <property type="term" value="C:plasma membrane"/>
    <property type="evidence" value="ECO:0007669"/>
    <property type="project" value="TreeGrafter"/>
</dbReference>
<sequence>MTVNKYSSIAYACVAGLCLFVIAMGINRFSYGPIIPFLINEHWVTSSQAGYIGSLNFLGYFIGAYIAHKLTYFIQLNKIILYMLAFSVLASTLCTFNFGYIWLGLCRFILGIVSGTIMVLTPTIILHRIAHEKKGLVSGIMFAGIGLGISGTSILIPVFNHLDGVHSIWINLSLLTVILALMSSIQ</sequence>
<reference evidence="4 5" key="1">
    <citation type="journal article" date="2014" name="Genome Announc.">
        <title>Comparative Genome Analysis of Two Isolates of the Fish Pathogen Piscirickettsia salmonis from Different Hosts Reveals Major Differences in Virulence-Associated Secretion Systems.</title>
        <authorList>
            <person name="Bohle H."/>
            <person name="Henriquez P."/>
            <person name="Grothusen H."/>
            <person name="Navas E."/>
            <person name="Sandoval A."/>
            <person name="Bustamante F."/>
            <person name="Bustos P."/>
            <person name="Mancilla M."/>
        </authorList>
    </citation>
    <scope>NUCLEOTIDE SEQUENCE [LARGE SCALE GENOMIC DNA]</scope>
    <source>
        <strain evidence="5">B1-32597</strain>
    </source>
</reference>
<dbReference type="Proteomes" id="UP000029558">
    <property type="component" value="Chromosome"/>
</dbReference>
<keyword evidence="1" id="KW-0812">Transmembrane</keyword>
<dbReference type="OrthoDB" id="9797953at2"/>
<keyword evidence="2" id="KW-1133">Transmembrane helix</keyword>
<evidence type="ECO:0000313" key="5">
    <source>
        <dbReference type="Proteomes" id="UP000029558"/>
    </source>
</evidence>
<name>A0A1L6TGB2_PISSA</name>
<dbReference type="AlphaFoldDB" id="A0A1L6TGB2"/>
<protein>
    <submittedName>
        <fullName evidence="4">MFS-type transporter YbfB</fullName>
    </submittedName>
</protein>
<dbReference type="SUPFAM" id="SSF103473">
    <property type="entry name" value="MFS general substrate transporter"/>
    <property type="match status" value="1"/>
</dbReference>
<evidence type="ECO:0000256" key="2">
    <source>
        <dbReference type="ARBA" id="ARBA00022989"/>
    </source>
</evidence>
<evidence type="ECO:0000256" key="1">
    <source>
        <dbReference type="ARBA" id="ARBA00022692"/>
    </source>
</evidence>
<dbReference type="RefSeq" id="WP_027243085.1">
    <property type="nucleotide sequence ID" value="NZ_CP012508.1"/>
</dbReference>
<dbReference type="GO" id="GO:0022857">
    <property type="term" value="F:transmembrane transporter activity"/>
    <property type="evidence" value="ECO:0007669"/>
    <property type="project" value="InterPro"/>
</dbReference>
<evidence type="ECO:0000313" key="4">
    <source>
        <dbReference type="EMBL" id="ALB21446.1"/>
    </source>
</evidence>
<dbReference type="PANTHER" id="PTHR23537">
    <property type="match status" value="1"/>
</dbReference>
<dbReference type="PANTHER" id="PTHR23537:SF1">
    <property type="entry name" value="SUGAR TRANSPORTER"/>
    <property type="match status" value="1"/>
</dbReference>
<proteinExistence type="predicted"/>
<dbReference type="Gene3D" id="1.20.1250.20">
    <property type="entry name" value="MFS general substrate transporter like domains"/>
    <property type="match status" value="1"/>
</dbReference>
<gene>
    <name evidence="4" type="primary">ybfB</name>
    <name evidence="4" type="ORF">KU39_262</name>
</gene>
<dbReference type="PROSITE" id="PS50850">
    <property type="entry name" value="MFS"/>
    <property type="match status" value="1"/>
</dbReference>
<organism evidence="4 5">
    <name type="scientific">Piscirickettsia salmonis</name>
    <dbReference type="NCBI Taxonomy" id="1238"/>
    <lineage>
        <taxon>Bacteria</taxon>
        <taxon>Pseudomonadati</taxon>
        <taxon>Pseudomonadota</taxon>
        <taxon>Gammaproteobacteria</taxon>
        <taxon>Thiotrichales</taxon>
        <taxon>Piscirickettsiaceae</taxon>
        <taxon>Piscirickettsia</taxon>
    </lineage>
</organism>
<dbReference type="Pfam" id="PF06779">
    <property type="entry name" value="MFS_4"/>
    <property type="match status" value="1"/>
</dbReference>
<dbReference type="EMBL" id="CP012508">
    <property type="protein sequence ID" value="ALB21446.1"/>
    <property type="molecule type" value="Genomic_DNA"/>
</dbReference>
<dbReference type="InterPro" id="IPR036259">
    <property type="entry name" value="MFS_trans_sf"/>
</dbReference>
<keyword evidence="3" id="KW-0472">Membrane</keyword>